<dbReference type="PANTHER" id="PTHR30085">
    <property type="entry name" value="AMINO ACID ABC TRANSPORTER PERMEASE"/>
    <property type="match status" value="1"/>
</dbReference>
<dbReference type="CDD" id="cd13688">
    <property type="entry name" value="PBP2_GltI_DEBP"/>
    <property type="match status" value="1"/>
</dbReference>
<keyword evidence="3 4" id="KW-0732">Signal</keyword>
<dbReference type="Gene3D" id="3.40.190.10">
    <property type="entry name" value="Periplasmic binding protein-like II"/>
    <property type="match status" value="2"/>
</dbReference>
<comment type="similarity">
    <text evidence="1">Belongs to the bacterial solute-binding protein 3 family.</text>
</comment>
<dbReference type="EMBL" id="CP088156">
    <property type="protein sequence ID" value="UFZ02022.1"/>
    <property type="molecule type" value="Genomic_DNA"/>
</dbReference>
<evidence type="ECO:0000256" key="4">
    <source>
        <dbReference type="SAM" id="SignalP"/>
    </source>
</evidence>
<protein>
    <submittedName>
        <fullName evidence="6">Amino acid ABC transporter substrate-binding protein</fullName>
    </submittedName>
</protein>
<dbReference type="SUPFAM" id="SSF53850">
    <property type="entry name" value="Periplasmic binding protein-like II"/>
    <property type="match status" value="1"/>
</dbReference>
<dbReference type="Pfam" id="PF00497">
    <property type="entry name" value="SBP_bac_3"/>
    <property type="match status" value="1"/>
</dbReference>
<evidence type="ECO:0000256" key="3">
    <source>
        <dbReference type="ARBA" id="ARBA00022729"/>
    </source>
</evidence>
<keyword evidence="2" id="KW-0813">Transport</keyword>
<name>A0ABY3R4Q7_9BRAD</name>
<dbReference type="InterPro" id="IPR001638">
    <property type="entry name" value="Solute-binding_3/MltF_N"/>
</dbReference>
<evidence type="ECO:0000313" key="7">
    <source>
        <dbReference type="Proteomes" id="UP001431010"/>
    </source>
</evidence>
<proteinExistence type="inferred from homology"/>
<keyword evidence="7" id="KW-1185">Reference proteome</keyword>
<gene>
    <name evidence="6" type="ORF">LQG66_22245</name>
</gene>
<sequence length="311" mass="33731">MRSCNMHVKIILAAAALSIVSQAAIAEELTGTLEKIRSTGTITLGHRESSTPFSYYGDNEKVIGYAMDLCDLAVDAVKARLGLPKLDVKLVPVTPSGRIQSVLSGAIDLECGTTTNNIERQKVVAFSTTYYVAANRFAAKAAAGLRTLDDLKGKIAVSTIGSTNIKQLSELNARRDLNLTILAAKDNGEAFRMLESDRADAFVMDDILLYSRIAESATSGDYTVSEEALSIEPYGIMMRRDDPAFKKVIDDAVATVYRSGEIQKIYAKWFLAPVPPKNVNLNVPMSAPLKHAVEHLIDSGDPEAYRVGNAR</sequence>
<dbReference type="InterPro" id="IPR051455">
    <property type="entry name" value="Bact_solute-bind_prot3"/>
</dbReference>
<dbReference type="Proteomes" id="UP001431010">
    <property type="component" value="Chromosome"/>
</dbReference>
<feature type="signal peptide" evidence="4">
    <location>
        <begin position="1"/>
        <end position="26"/>
    </location>
</feature>
<accession>A0ABY3R4Q7</accession>
<evidence type="ECO:0000256" key="2">
    <source>
        <dbReference type="ARBA" id="ARBA00022448"/>
    </source>
</evidence>
<evidence type="ECO:0000259" key="5">
    <source>
        <dbReference type="SMART" id="SM00062"/>
    </source>
</evidence>
<dbReference type="PANTHER" id="PTHR30085:SF2">
    <property type="entry name" value="GLUTAMATE_ASPARTATE IMPORT SOLUTE-BINDING PROTEIN"/>
    <property type="match status" value="1"/>
</dbReference>
<evidence type="ECO:0000256" key="1">
    <source>
        <dbReference type="ARBA" id="ARBA00010333"/>
    </source>
</evidence>
<dbReference type="SMART" id="SM00062">
    <property type="entry name" value="PBPb"/>
    <property type="match status" value="1"/>
</dbReference>
<feature type="domain" description="Solute-binding protein family 3/N-terminal" evidence="5">
    <location>
        <begin position="41"/>
        <end position="273"/>
    </location>
</feature>
<feature type="chain" id="PRO_5045188761" evidence="4">
    <location>
        <begin position="27"/>
        <end position="311"/>
    </location>
</feature>
<reference evidence="6" key="1">
    <citation type="journal article" date="2024" name="Antonie Van Leeuwenhoek">
        <title>Bradyrhizobium ontarionense sp. nov., a novel bacterial symbiont isolated from Aeschynomene indica (Indian jointvetch), harbours photosynthesis, nitrogen fixation and nitrous oxide (N2O) reductase genes.</title>
        <authorList>
            <person name="Bromfield E.S.P."/>
            <person name="Cloutier S."/>
        </authorList>
    </citation>
    <scope>NUCLEOTIDE SEQUENCE</scope>
    <source>
        <strain evidence="6">A19</strain>
    </source>
</reference>
<organism evidence="6 7">
    <name type="scientific">Bradyrhizobium ontarionense</name>
    <dbReference type="NCBI Taxonomy" id="2898149"/>
    <lineage>
        <taxon>Bacteria</taxon>
        <taxon>Pseudomonadati</taxon>
        <taxon>Pseudomonadota</taxon>
        <taxon>Alphaproteobacteria</taxon>
        <taxon>Hyphomicrobiales</taxon>
        <taxon>Nitrobacteraceae</taxon>
        <taxon>Bradyrhizobium</taxon>
    </lineage>
</organism>
<evidence type="ECO:0000313" key="6">
    <source>
        <dbReference type="EMBL" id="UFZ02022.1"/>
    </source>
</evidence>